<dbReference type="eggNOG" id="ENOG502ZRFA">
    <property type="taxonomic scope" value="Bacteria"/>
</dbReference>
<evidence type="ECO:0000313" key="4">
    <source>
        <dbReference type="Proteomes" id="UP000028623"/>
    </source>
</evidence>
<evidence type="ECO:0008006" key="5">
    <source>
        <dbReference type="Google" id="ProtNLM"/>
    </source>
</evidence>
<comment type="caution">
    <text evidence="3">The sequence shown here is derived from an EMBL/GenBank/DDBJ whole genome shotgun (WGS) entry which is preliminary data.</text>
</comment>
<dbReference type="EMBL" id="JPLY01000001">
    <property type="protein sequence ID" value="KFC23727.1"/>
    <property type="molecule type" value="Genomic_DNA"/>
</dbReference>
<dbReference type="OrthoDB" id="1454254at2"/>
<gene>
    <name evidence="3" type="ORF">IO89_03935</name>
</gene>
<dbReference type="Proteomes" id="UP000028623">
    <property type="component" value="Unassembled WGS sequence"/>
</dbReference>
<feature type="compositionally biased region" description="Basic and acidic residues" evidence="1">
    <location>
        <begin position="103"/>
        <end position="115"/>
    </location>
</feature>
<accession>A0A085BMN2</accession>
<feature type="region of interest" description="Disordered" evidence="1">
    <location>
        <begin position="62"/>
        <end position="88"/>
    </location>
</feature>
<proteinExistence type="predicted"/>
<keyword evidence="2" id="KW-0732">Signal</keyword>
<reference evidence="3 4" key="1">
    <citation type="submission" date="2014-07" db="EMBL/GenBank/DDBJ databases">
        <title>Epilithonimonas lactis LMG 22401 Genome.</title>
        <authorList>
            <person name="Pipes S.E."/>
            <person name="Stropko S.J."/>
        </authorList>
    </citation>
    <scope>NUCLEOTIDE SEQUENCE [LARGE SCALE GENOMIC DNA]</scope>
    <source>
        <strain evidence="3 4">LMG 24401</strain>
    </source>
</reference>
<sequence length="130" mass="15310">MKKLLVVAGLFVALTINAQERQDRGQRPTAEQRMKEFDNYNLTPAQKQKIQALYKDREAKFAKNRPQGEKGQRMHDSKMKANFEKNRKDFDEKVQKILSKDQFAKFQANRKEHQKGGFRTDGQRPERKKA</sequence>
<name>A0A085BMN2_9FLAO</name>
<keyword evidence="4" id="KW-1185">Reference proteome</keyword>
<evidence type="ECO:0000256" key="1">
    <source>
        <dbReference type="SAM" id="MobiDB-lite"/>
    </source>
</evidence>
<evidence type="ECO:0000313" key="3">
    <source>
        <dbReference type="EMBL" id="KFC23727.1"/>
    </source>
</evidence>
<evidence type="ECO:0000256" key="2">
    <source>
        <dbReference type="SAM" id="SignalP"/>
    </source>
</evidence>
<feature type="chain" id="PRO_5001787204" description="DUF4890 domain-containing protein" evidence="2">
    <location>
        <begin position="19"/>
        <end position="130"/>
    </location>
</feature>
<protein>
    <recommendedName>
        <fullName evidence="5">DUF4890 domain-containing protein</fullName>
    </recommendedName>
</protein>
<organism evidence="3 4">
    <name type="scientific">Epilithonimonas lactis</name>
    <dbReference type="NCBI Taxonomy" id="421072"/>
    <lineage>
        <taxon>Bacteria</taxon>
        <taxon>Pseudomonadati</taxon>
        <taxon>Bacteroidota</taxon>
        <taxon>Flavobacteriia</taxon>
        <taxon>Flavobacteriales</taxon>
        <taxon>Weeksellaceae</taxon>
        <taxon>Chryseobacterium group</taxon>
        <taxon>Epilithonimonas</taxon>
    </lineage>
</organism>
<dbReference type="AlphaFoldDB" id="A0A085BMN2"/>
<feature type="compositionally biased region" description="Basic and acidic residues" evidence="1">
    <location>
        <begin position="121"/>
        <end position="130"/>
    </location>
</feature>
<feature type="region of interest" description="Disordered" evidence="1">
    <location>
        <begin position="103"/>
        <end position="130"/>
    </location>
</feature>
<feature type="signal peptide" evidence="2">
    <location>
        <begin position="1"/>
        <end position="18"/>
    </location>
</feature>
<dbReference type="RefSeq" id="WP_034973724.1">
    <property type="nucleotide sequence ID" value="NZ_FOFI01000002.1"/>
</dbReference>